<protein>
    <submittedName>
        <fullName evidence="4">SDR family oxidoreductase</fullName>
    </submittedName>
</protein>
<sequence>MSMDRFRLDGRVALVTGASGALGAEFARTLAGAGARVVLAARRVEAMQVLARQLTDVHVTALDVTDLDSVRRALDGAEAWAGTPVDLLVNNSGIAIPGASLEQSDQDWARVMGVNLDGARRMSVAVAARLVEAGRPGAIVNVASILGLRQGAGVSAYATSKAALIQLTKQHALEWARHGIRVNALAPGYVETDINRDFFATDHGQAQIRRIPQRRLGRPEELSGPLLLLASDAGAFMTGSVLVADGGHLLSPL</sequence>
<dbReference type="InterPro" id="IPR002347">
    <property type="entry name" value="SDR_fam"/>
</dbReference>
<dbReference type="EMBL" id="CP117466">
    <property type="protein sequence ID" value="WDA12397.1"/>
    <property type="molecule type" value="Genomic_DNA"/>
</dbReference>
<proteinExistence type="inferred from homology"/>
<dbReference type="SUPFAM" id="SSF51735">
    <property type="entry name" value="NAD(P)-binding Rossmann-fold domains"/>
    <property type="match status" value="1"/>
</dbReference>
<organism evidence="4 5">
    <name type="scientific">Paracoccus marcusii</name>
    <dbReference type="NCBI Taxonomy" id="59779"/>
    <lineage>
        <taxon>Bacteria</taxon>
        <taxon>Pseudomonadati</taxon>
        <taxon>Pseudomonadota</taxon>
        <taxon>Alphaproteobacteria</taxon>
        <taxon>Rhodobacterales</taxon>
        <taxon>Paracoccaceae</taxon>
        <taxon>Paracoccus</taxon>
    </lineage>
</organism>
<name>A0ABY7US05_9RHOB</name>
<dbReference type="SMART" id="SM00822">
    <property type="entry name" value="PKS_KR"/>
    <property type="match status" value="1"/>
</dbReference>
<comment type="similarity">
    <text evidence="1 2">Belongs to the short-chain dehydrogenases/reductases (SDR) family.</text>
</comment>
<gene>
    <name evidence="4" type="ORF">PRL19_14090</name>
</gene>
<dbReference type="InterPro" id="IPR020904">
    <property type="entry name" value="Sc_DH/Rdtase_CS"/>
</dbReference>
<accession>A0ABY7US05</accession>
<evidence type="ECO:0000259" key="3">
    <source>
        <dbReference type="SMART" id="SM00822"/>
    </source>
</evidence>
<evidence type="ECO:0000313" key="5">
    <source>
        <dbReference type="Proteomes" id="UP001216899"/>
    </source>
</evidence>
<reference evidence="4 5" key="1">
    <citation type="submission" date="2023-02" db="EMBL/GenBank/DDBJ databases">
        <title>Whole genome sequenc of Paracoccus marcusii MBLB0836.</title>
        <authorList>
            <person name="Seo M.-J."/>
            <person name="Cho E.-S."/>
            <person name="Hwang C.Y."/>
        </authorList>
    </citation>
    <scope>NUCLEOTIDE SEQUENCE [LARGE SCALE GENOMIC DNA]</scope>
    <source>
        <strain evidence="4 5">MBLB0836</strain>
    </source>
</reference>
<dbReference type="InterPro" id="IPR036291">
    <property type="entry name" value="NAD(P)-bd_dom_sf"/>
</dbReference>
<dbReference type="PANTHER" id="PTHR42760">
    <property type="entry name" value="SHORT-CHAIN DEHYDROGENASES/REDUCTASES FAMILY MEMBER"/>
    <property type="match status" value="1"/>
</dbReference>
<dbReference type="InterPro" id="IPR057326">
    <property type="entry name" value="KR_dom"/>
</dbReference>
<dbReference type="PANTHER" id="PTHR42760:SF135">
    <property type="entry name" value="BLL7886 PROTEIN"/>
    <property type="match status" value="1"/>
</dbReference>
<dbReference type="Gene3D" id="3.40.50.720">
    <property type="entry name" value="NAD(P)-binding Rossmann-like Domain"/>
    <property type="match status" value="1"/>
</dbReference>
<dbReference type="PRINTS" id="PR00081">
    <property type="entry name" value="GDHRDH"/>
</dbReference>
<dbReference type="RefSeq" id="WP_273743322.1">
    <property type="nucleotide sequence ID" value="NZ_CP117466.1"/>
</dbReference>
<keyword evidence="5" id="KW-1185">Reference proteome</keyword>
<dbReference type="Pfam" id="PF00106">
    <property type="entry name" value="adh_short"/>
    <property type="match status" value="1"/>
</dbReference>
<evidence type="ECO:0000256" key="1">
    <source>
        <dbReference type="ARBA" id="ARBA00006484"/>
    </source>
</evidence>
<dbReference type="PROSITE" id="PS00061">
    <property type="entry name" value="ADH_SHORT"/>
    <property type="match status" value="1"/>
</dbReference>
<evidence type="ECO:0000256" key="2">
    <source>
        <dbReference type="RuleBase" id="RU000363"/>
    </source>
</evidence>
<dbReference type="Proteomes" id="UP001216899">
    <property type="component" value="Chromosome"/>
</dbReference>
<dbReference type="CDD" id="cd05233">
    <property type="entry name" value="SDR_c"/>
    <property type="match status" value="1"/>
</dbReference>
<dbReference type="PRINTS" id="PR00080">
    <property type="entry name" value="SDRFAMILY"/>
</dbReference>
<evidence type="ECO:0000313" key="4">
    <source>
        <dbReference type="EMBL" id="WDA12397.1"/>
    </source>
</evidence>
<feature type="domain" description="Ketoreductase" evidence="3">
    <location>
        <begin position="11"/>
        <end position="222"/>
    </location>
</feature>